<dbReference type="PROSITE" id="PS51257">
    <property type="entry name" value="PROKAR_LIPOPROTEIN"/>
    <property type="match status" value="1"/>
</dbReference>
<dbReference type="PANTHER" id="PTHR19328">
    <property type="entry name" value="HEDGEHOG-INTERACTING PROTEIN"/>
    <property type="match status" value="1"/>
</dbReference>
<dbReference type="EMBL" id="JAPDHV010000002">
    <property type="protein sequence ID" value="MCW3160804.1"/>
    <property type="molecule type" value="Genomic_DNA"/>
</dbReference>
<dbReference type="InterPro" id="IPR012938">
    <property type="entry name" value="Glc/Sorbosone_DH"/>
</dbReference>
<dbReference type="RefSeq" id="WP_264742750.1">
    <property type="nucleotide sequence ID" value="NZ_JAPDHV010000002.1"/>
</dbReference>
<dbReference type="Pfam" id="PF07995">
    <property type="entry name" value="GSDH"/>
    <property type="match status" value="1"/>
</dbReference>
<dbReference type="InterPro" id="IPR011042">
    <property type="entry name" value="6-blade_b-propeller_TolB-like"/>
</dbReference>
<protein>
    <submittedName>
        <fullName evidence="2">PQQ-dependent sugar dehydrogenase</fullName>
    </submittedName>
</protein>
<organism evidence="2 3">
    <name type="scientific">Chryseobacterium oryctis</name>
    <dbReference type="NCBI Taxonomy" id="2952618"/>
    <lineage>
        <taxon>Bacteria</taxon>
        <taxon>Pseudomonadati</taxon>
        <taxon>Bacteroidota</taxon>
        <taxon>Flavobacteriia</taxon>
        <taxon>Flavobacteriales</taxon>
        <taxon>Weeksellaceae</taxon>
        <taxon>Chryseobacterium group</taxon>
        <taxon>Chryseobacterium</taxon>
    </lineage>
</organism>
<comment type="caution">
    <text evidence="2">The sequence shown here is derived from an EMBL/GenBank/DDBJ whole genome shotgun (WGS) entry which is preliminary data.</text>
</comment>
<dbReference type="PANTHER" id="PTHR19328:SF75">
    <property type="entry name" value="ALDOSE SUGAR DEHYDROGENASE YLII"/>
    <property type="match status" value="1"/>
</dbReference>
<dbReference type="Proteomes" id="UP001163719">
    <property type="component" value="Unassembled WGS sequence"/>
</dbReference>
<dbReference type="Gene3D" id="2.120.10.30">
    <property type="entry name" value="TolB, C-terminal domain"/>
    <property type="match status" value="1"/>
</dbReference>
<feature type="domain" description="Glucose/Sorbosone dehydrogenase" evidence="1">
    <location>
        <begin position="75"/>
        <end position="400"/>
    </location>
</feature>
<evidence type="ECO:0000313" key="3">
    <source>
        <dbReference type="Proteomes" id="UP001163719"/>
    </source>
</evidence>
<keyword evidence="3" id="KW-1185">Reference proteome</keyword>
<accession>A0ABT3HM36</accession>
<evidence type="ECO:0000313" key="2">
    <source>
        <dbReference type="EMBL" id="MCW3160804.1"/>
    </source>
</evidence>
<evidence type="ECO:0000259" key="1">
    <source>
        <dbReference type="Pfam" id="PF07995"/>
    </source>
</evidence>
<gene>
    <name evidence="2" type="ORF">OH806_05925</name>
</gene>
<dbReference type="SUPFAM" id="SSF50952">
    <property type="entry name" value="Soluble quinoprotein glucose dehydrogenase"/>
    <property type="match status" value="1"/>
</dbReference>
<proteinExistence type="predicted"/>
<name>A0ABT3HM36_9FLAO</name>
<dbReference type="InterPro" id="IPR011041">
    <property type="entry name" value="Quinoprot_gluc/sorb_DH_b-prop"/>
</dbReference>
<reference evidence="2" key="1">
    <citation type="submission" date="2022-10" db="EMBL/GenBank/DDBJ databases">
        <title>Chryseobacterium babae sp. nov. isolated from the gut of the beetle Oryctes rhinoceros, and Chryseobacterium kimseyorum sp. nov., isolated from a stick insect rearing cage.</title>
        <authorList>
            <person name="Shelomi M."/>
            <person name="Han C.-J."/>
            <person name="Chen W.-M."/>
            <person name="Chen H.-K."/>
            <person name="Liaw S.-J."/>
            <person name="Muhle E."/>
            <person name="Clermont D."/>
        </authorList>
    </citation>
    <scope>NUCLEOTIDE SEQUENCE</scope>
    <source>
        <strain evidence="2">WLa1L2M3</strain>
    </source>
</reference>
<sequence>MKINNIHILSFCLLLFLSSCEKNNINAQQIGGDGSVETEKPNSNYKLAFAGQTRIKAVKTSTPYLIEILNKDLGRPWGIVNLPDGKFLITDKRGYMNVVSGDGKVVAKIGGFPKVDSKGQGGMLDVAIDPDFKTNNIIYFSFSEPFGKGNLTSVAKGKLSEDLKNISDVKVIFRAEPSYDGDKHYGSRLVFDKEGNLFVSTGERSDKVTRVYAQKTDNYLGKILKITKDGKPAPGNPFIGKSGFMPEIYAYGIRNPQGLAIDEKGNLWETEMGPRGGDEINLIQAGKNYGWGDVSYGIEYSGEKINNGTTQKTGTEQPVYYWDPVISPSGITFYTGNIDEWKGNLMIGCLSGEHINRVIIKDNKVVGEERLLEDKNERFRDVLDGIDGNLYAITDSGKLFRISKK</sequence>